<dbReference type="Proteomes" id="UP000428260">
    <property type="component" value="Chromosome"/>
</dbReference>
<dbReference type="PANTHER" id="PTHR33678:SF1">
    <property type="entry name" value="BLL1576 PROTEIN"/>
    <property type="match status" value="1"/>
</dbReference>
<dbReference type="PANTHER" id="PTHR33678">
    <property type="entry name" value="BLL1576 PROTEIN"/>
    <property type="match status" value="1"/>
</dbReference>
<evidence type="ECO:0000259" key="1">
    <source>
        <dbReference type="Pfam" id="PF03050"/>
    </source>
</evidence>
<evidence type="ECO:0000313" key="3">
    <source>
        <dbReference type="Proteomes" id="UP000428260"/>
    </source>
</evidence>
<evidence type="ECO:0000313" key="2">
    <source>
        <dbReference type="EMBL" id="QGY46940.1"/>
    </source>
</evidence>
<dbReference type="AlphaFoldDB" id="A0A6I6K0H4"/>
<dbReference type="KEGG" id="mcos:GM418_25750"/>
<dbReference type="InterPro" id="IPR004291">
    <property type="entry name" value="Transposase_IS66_central"/>
</dbReference>
<organism evidence="2 3">
    <name type="scientific">Maribellus comscasis</name>
    <dbReference type="NCBI Taxonomy" id="2681766"/>
    <lineage>
        <taxon>Bacteria</taxon>
        <taxon>Pseudomonadati</taxon>
        <taxon>Bacteroidota</taxon>
        <taxon>Bacteroidia</taxon>
        <taxon>Marinilabiliales</taxon>
        <taxon>Prolixibacteraceae</taxon>
        <taxon>Maribellus</taxon>
    </lineage>
</organism>
<dbReference type="EMBL" id="CP046401">
    <property type="protein sequence ID" value="QGY46940.1"/>
    <property type="molecule type" value="Genomic_DNA"/>
</dbReference>
<keyword evidence="3" id="KW-1185">Reference proteome</keyword>
<dbReference type="Pfam" id="PF03050">
    <property type="entry name" value="DDE_Tnp_IS66"/>
    <property type="match status" value="1"/>
</dbReference>
<feature type="domain" description="Transposase IS66 central" evidence="1">
    <location>
        <begin position="46"/>
        <end position="93"/>
    </location>
</feature>
<dbReference type="InterPro" id="IPR052344">
    <property type="entry name" value="Transposase-related"/>
</dbReference>
<sequence>MAGKLPTNWNLFRQNFLSKDLSGPNTSETLTHTGVIAPLPDFPIEKGIAGPGLLAQVMVDKYVDHLPVYRQVQRFARENVRIPANTINGWQRNLITPCPKALWVKRYNILSPGGTICWLTFMTGTWK</sequence>
<proteinExistence type="predicted"/>
<reference evidence="2 3" key="1">
    <citation type="submission" date="2019-11" db="EMBL/GenBank/DDBJ databases">
        <authorList>
            <person name="Zheng R.K."/>
            <person name="Sun C.M."/>
        </authorList>
    </citation>
    <scope>NUCLEOTIDE SEQUENCE [LARGE SCALE GENOMIC DNA]</scope>
    <source>
        <strain evidence="2 3">WC007</strain>
    </source>
</reference>
<protein>
    <submittedName>
        <fullName evidence="2">Transposase</fullName>
    </submittedName>
</protein>
<name>A0A6I6K0H4_9BACT</name>
<accession>A0A6I6K0H4</accession>
<gene>
    <name evidence="2" type="ORF">GM418_25750</name>
</gene>